<sequence length="111" mass="12843">RRLSIWNRRLSARGGPVVDAQVQKWLSSLRRGPQEYSKKDKEGFIQETKNNLSRSIATIQGTTLEEQIQLEARLMQEKEDERLAQSLYNSFNAIVDRSSESVDAYSLRSKR</sequence>
<keyword evidence="2" id="KW-1185">Reference proteome</keyword>
<dbReference type="Proteomes" id="UP000595437">
    <property type="component" value="Chromosome 1"/>
</dbReference>
<feature type="non-terminal residue" evidence="1">
    <location>
        <position position="1"/>
    </location>
</feature>
<dbReference type="OrthoDB" id="426657at2759"/>
<feature type="non-terminal residue" evidence="1">
    <location>
        <position position="111"/>
    </location>
</feature>
<gene>
    <name evidence="1" type="ORF">FKW44_001222</name>
</gene>
<proteinExistence type="predicted"/>
<dbReference type="AlphaFoldDB" id="A0A7T8KIH9"/>
<name>A0A7T8KIH9_CALRO</name>
<dbReference type="EMBL" id="CP045890">
    <property type="protein sequence ID" value="QQP56534.1"/>
    <property type="molecule type" value="Genomic_DNA"/>
</dbReference>
<evidence type="ECO:0000313" key="1">
    <source>
        <dbReference type="EMBL" id="QQP56534.1"/>
    </source>
</evidence>
<evidence type="ECO:0000313" key="2">
    <source>
        <dbReference type="Proteomes" id="UP000595437"/>
    </source>
</evidence>
<reference evidence="2" key="1">
    <citation type="submission" date="2021-01" db="EMBL/GenBank/DDBJ databases">
        <title>Caligus Genome Assembly.</title>
        <authorList>
            <person name="Gallardo-Escarate C."/>
        </authorList>
    </citation>
    <scope>NUCLEOTIDE SEQUENCE [LARGE SCALE GENOMIC DNA]</scope>
</reference>
<accession>A0A7T8KIH9</accession>
<protein>
    <submittedName>
        <fullName evidence="1">RING finger protein 168</fullName>
    </submittedName>
</protein>
<organism evidence="1 2">
    <name type="scientific">Caligus rogercresseyi</name>
    <name type="common">Sea louse</name>
    <dbReference type="NCBI Taxonomy" id="217165"/>
    <lineage>
        <taxon>Eukaryota</taxon>
        <taxon>Metazoa</taxon>
        <taxon>Ecdysozoa</taxon>
        <taxon>Arthropoda</taxon>
        <taxon>Crustacea</taxon>
        <taxon>Multicrustacea</taxon>
        <taxon>Hexanauplia</taxon>
        <taxon>Copepoda</taxon>
        <taxon>Siphonostomatoida</taxon>
        <taxon>Caligidae</taxon>
        <taxon>Caligus</taxon>
    </lineage>
</organism>